<dbReference type="InterPro" id="IPR002078">
    <property type="entry name" value="Sigma_54_int"/>
</dbReference>
<dbReference type="CDD" id="cd00156">
    <property type="entry name" value="REC"/>
    <property type="match status" value="1"/>
</dbReference>
<dbReference type="InterPro" id="IPR025943">
    <property type="entry name" value="Sigma_54_int_dom_ATP-bd_2"/>
</dbReference>
<keyword evidence="3" id="KW-0805">Transcription regulation</keyword>
<dbReference type="GO" id="GO:0043565">
    <property type="term" value="F:sequence-specific DNA binding"/>
    <property type="evidence" value="ECO:0007669"/>
    <property type="project" value="InterPro"/>
</dbReference>
<dbReference type="Proteomes" id="UP000003598">
    <property type="component" value="Unassembled WGS sequence"/>
</dbReference>
<keyword evidence="2" id="KW-0067">ATP-binding</keyword>
<evidence type="ECO:0000313" key="8">
    <source>
        <dbReference type="EMBL" id="EHG99254.1"/>
    </source>
</evidence>
<dbReference type="Pfam" id="PF25601">
    <property type="entry name" value="AAA_lid_14"/>
    <property type="match status" value="1"/>
</dbReference>
<evidence type="ECO:0000313" key="9">
    <source>
        <dbReference type="Proteomes" id="UP000003598"/>
    </source>
</evidence>
<dbReference type="Gene3D" id="1.10.10.60">
    <property type="entry name" value="Homeodomain-like"/>
    <property type="match status" value="1"/>
</dbReference>
<dbReference type="CDD" id="cd00009">
    <property type="entry name" value="AAA"/>
    <property type="match status" value="1"/>
</dbReference>
<dbReference type="InterPro" id="IPR002197">
    <property type="entry name" value="HTH_Fis"/>
</dbReference>
<evidence type="ECO:0000259" key="7">
    <source>
        <dbReference type="PROSITE" id="PS50110"/>
    </source>
</evidence>
<dbReference type="InterPro" id="IPR009057">
    <property type="entry name" value="Homeodomain-like_sf"/>
</dbReference>
<dbReference type="PROSITE" id="PS50045">
    <property type="entry name" value="SIGMA54_INTERACT_4"/>
    <property type="match status" value="1"/>
</dbReference>
<dbReference type="GO" id="GO:0000160">
    <property type="term" value="P:phosphorelay signal transduction system"/>
    <property type="evidence" value="ECO:0007669"/>
    <property type="project" value="InterPro"/>
</dbReference>
<dbReference type="PATRIC" id="fig|762968.3.peg.2549"/>
<evidence type="ECO:0000259" key="6">
    <source>
        <dbReference type="PROSITE" id="PS50045"/>
    </source>
</evidence>
<dbReference type="Pfam" id="PF02954">
    <property type="entry name" value="HTH_8"/>
    <property type="match status" value="1"/>
</dbReference>
<dbReference type="eggNOG" id="COG2204">
    <property type="taxonomic scope" value="Bacteria"/>
</dbReference>
<dbReference type="HOGENOM" id="CLU_000445_0_6_10"/>
<sequence>MAVSYSILVVDDNRSILTSLQFLLGDYFAHVLSLSSPQGMLALLEREEVDVVLLDMNFSAGINNGNEGLFWLQELKAHFPNLPVVLFTAYADIELAVEGLKRGAADFVVKPWDNKKMVQVLLAVCGQNKKKNDPECEVPRTMYWGESEAMRRLRTLVERCSVTHANVLITGENGTGKEMLAREIHTLSPRHAAPMVSVDMGAITDTLFESELFGHVKGAFTDARQDRVGRFEAAHGGTLFLDEIGNLPLYLQAKLLTAVQNRQIVRVGSNQPVGVDIRLICATNRDLQEMVVRNEFREDLLYRINTIHLHLPPLRERKEDILPLAYRFLKSYSQMYHRRFDGFTGEAEVRLMAHPWYGNIRELQHTLERAVILCGECENGKLPAPVLHLADDERRSGEAEEQVRTLEEMEMSAIRQALEQCRGNYSLAASRLGISRQTLYNKIKRYGL</sequence>
<feature type="domain" description="Response regulatory" evidence="7">
    <location>
        <begin position="6"/>
        <end position="125"/>
    </location>
</feature>
<keyword evidence="5" id="KW-0597">Phosphoprotein</keyword>
<keyword evidence="9" id="KW-1185">Reference proteome</keyword>
<dbReference type="Pfam" id="PF00158">
    <property type="entry name" value="Sigma54_activat"/>
    <property type="match status" value="1"/>
</dbReference>
<dbReference type="PRINTS" id="PR01590">
    <property type="entry name" value="HTHFIS"/>
</dbReference>
<accession>G5SU11</accession>
<evidence type="ECO:0000256" key="3">
    <source>
        <dbReference type="ARBA" id="ARBA00023015"/>
    </source>
</evidence>
<dbReference type="GO" id="GO:0005524">
    <property type="term" value="F:ATP binding"/>
    <property type="evidence" value="ECO:0007669"/>
    <property type="project" value="UniProtKB-KW"/>
</dbReference>
<dbReference type="InterPro" id="IPR027417">
    <property type="entry name" value="P-loop_NTPase"/>
</dbReference>
<dbReference type="AlphaFoldDB" id="G5SU11"/>
<dbReference type="SUPFAM" id="SSF52540">
    <property type="entry name" value="P-loop containing nucleoside triphosphate hydrolases"/>
    <property type="match status" value="1"/>
</dbReference>
<dbReference type="RefSeq" id="WP_008621673.1">
    <property type="nucleotide sequence ID" value="NZ_JH376616.1"/>
</dbReference>
<dbReference type="Gene3D" id="3.40.50.2300">
    <property type="match status" value="1"/>
</dbReference>
<dbReference type="GO" id="GO:0006355">
    <property type="term" value="P:regulation of DNA-templated transcription"/>
    <property type="evidence" value="ECO:0007669"/>
    <property type="project" value="InterPro"/>
</dbReference>
<dbReference type="Gene3D" id="3.40.50.300">
    <property type="entry name" value="P-loop containing nucleotide triphosphate hydrolases"/>
    <property type="match status" value="1"/>
</dbReference>
<dbReference type="OrthoDB" id="9810703at2"/>
<dbReference type="InterPro" id="IPR003593">
    <property type="entry name" value="AAA+_ATPase"/>
</dbReference>
<dbReference type="Gene3D" id="1.10.8.60">
    <property type="match status" value="1"/>
</dbReference>
<dbReference type="InterPro" id="IPR011006">
    <property type="entry name" value="CheY-like_superfamily"/>
</dbReference>
<dbReference type="InterPro" id="IPR058031">
    <property type="entry name" value="AAA_lid_NorR"/>
</dbReference>
<dbReference type="SUPFAM" id="SSF46689">
    <property type="entry name" value="Homeodomain-like"/>
    <property type="match status" value="1"/>
</dbReference>
<dbReference type="PANTHER" id="PTHR32071">
    <property type="entry name" value="TRANSCRIPTIONAL REGULATORY PROTEIN"/>
    <property type="match status" value="1"/>
</dbReference>
<organism evidence="8 9">
    <name type="scientific">Paraprevotella clara YIT 11840</name>
    <dbReference type="NCBI Taxonomy" id="762968"/>
    <lineage>
        <taxon>Bacteria</taxon>
        <taxon>Pseudomonadati</taxon>
        <taxon>Bacteroidota</taxon>
        <taxon>Bacteroidia</taxon>
        <taxon>Bacteroidales</taxon>
        <taxon>Prevotellaceae</taxon>
        <taxon>Paraprevotella</taxon>
    </lineage>
</organism>
<dbReference type="PROSITE" id="PS50110">
    <property type="entry name" value="RESPONSE_REGULATORY"/>
    <property type="match status" value="1"/>
</dbReference>
<dbReference type="FunFam" id="3.40.50.300:FF:000006">
    <property type="entry name" value="DNA-binding transcriptional regulator NtrC"/>
    <property type="match status" value="1"/>
</dbReference>
<dbReference type="PANTHER" id="PTHR32071:SF113">
    <property type="entry name" value="ALGINATE BIOSYNTHESIS TRANSCRIPTIONAL REGULATORY PROTEIN ALGB"/>
    <property type="match status" value="1"/>
</dbReference>
<feature type="modified residue" description="4-aspartylphosphate" evidence="5">
    <location>
        <position position="55"/>
    </location>
</feature>
<dbReference type="Pfam" id="PF00072">
    <property type="entry name" value="Response_reg"/>
    <property type="match status" value="1"/>
</dbReference>
<dbReference type="GeneID" id="93558194"/>
<evidence type="ECO:0000256" key="2">
    <source>
        <dbReference type="ARBA" id="ARBA00022840"/>
    </source>
</evidence>
<gene>
    <name evidence="8" type="ORF">HMPREF9441_02866</name>
</gene>
<dbReference type="EMBL" id="AFFY01000045">
    <property type="protein sequence ID" value="EHG99254.1"/>
    <property type="molecule type" value="Genomic_DNA"/>
</dbReference>
<keyword evidence="1" id="KW-0547">Nucleotide-binding</keyword>
<dbReference type="SUPFAM" id="SSF52172">
    <property type="entry name" value="CheY-like"/>
    <property type="match status" value="1"/>
</dbReference>
<dbReference type="SMART" id="SM00448">
    <property type="entry name" value="REC"/>
    <property type="match status" value="1"/>
</dbReference>
<dbReference type="PROSITE" id="PS00676">
    <property type="entry name" value="SIGMA54_INTERACT_2"/>
    <property type="match status" value="1"/>
</dbReference>
<feature type="domain" description="Sigma-54 factor interaction" evidence="6">
    <location>
        <begin position="143"/>
        <end position="372"/>
    </location>
</feature>
<proteinExistence type="predicted"/>
<evidence type="ECO:0000256" key="4">
    <source>
        <dbReference type="ARBA" id="ARBA00023163"/>
    </source>
</evidence>
<dbReference type="STRING" id="762968.HMPREF9441_02866"/>
<dbReference type="InterPro" id="IPR001789">
    <property type="entry name" value="Sig_transdc_resp-reg_receiver"/>
</dbReference>
<evidence type="ECO:0000256" key="5">
    <source>
        <dbReference type="PROSITE-ProRule" id="PRU00169"/>
    </source>
</evidence>
<dbReference type="SMART" id="SM00382">
    <property type="entry name" value="AAA"/>
    <property type="match status" value="1"/>
</dbReference>
<protein>
    <submittedName>
        <fullName evidence="8">Response regulator/sigma54 interaction protein</fullName>
    </submittedName>
</protein>
<comment type="caution">
    <text evidence="8">The sequence shown here is derived from an EMBL/GenBank/DDBJ whole genome shotgun (WGS) entry which is preliminary data.</text>
</comment>
<name>G5SU11_9BACT</name>
<evidence type="ECO:0000256" key="1">
    <source>
        <dbReference type="ARBA" id="ARBA00022741"/>
    </source>
</evidence>
<keyword evidence="4" id="KW-0804">Transcription</keyword>
<reference evidence="8 9" key="1">
    <citation type="submission" date="2011-03" db="EMBL/GenBank/DDBJ databases">
        <authorList>
            <person name="Weinstock G."/>
            <person name="Sodergren E."/>
            <person name="Clifton S."/>
            <person name="Fulton L."/>
            <person name="Fulton B."/>
            <person name="Courtney L."/>
            <person name="Fronick C."/>
            <person name="Harrison M."/>
            <person name="Strong C."/>
            <person name="Farmer C."/>
            <person name="Delahaunty K."/>
            <person name="Markovic C."/>
            <person name="Hall O."/>
            <person name="Minx P."/>
            <person name="Tomlinson C."/>
            <person name="Mitreva M."/>
            <person name="Hou S."/>
            <person name="Chen J."/>
            <person name="Wollam A."/>
            <person name="Pepin K.H."/>
            <person name="Johnson M."/>
            <person name="Bhonagiri V."/>
            <person name="Zhang X."/>
            <person name="Suruliraj S."/>
            <person name="Warren W."/>
            <person name="Chinwalla A."/>
            <person name="Mardis E.R."/>
            <person name="Wilson R.K."/>
        </authorList>
    </citation>
    <scope>NUCLEOTIDE SEQUENCE [LARGE SCALE GENOMIC DNA]</scope>
    <source>
        <strain evidence="8 9">YIT 11840</strain>
    </source>
</reference>